<reference evidence="8" key="1">
    <citation type="submission" date="2024-06" db="EMBL/GenBank/DDBJ databases">
        <title>Genome sequence of Vogesella sp. MAHUQ-64.</title>
        <authorList>
            <person name="Huq M.A."/>
        </authorList>
    </citation>
    <scope>NUCLEOTIDE SEQUENCE</scope>
    <source>
        <strain evidence="8">MAHUQ-64</strain>
    </source>
</reference>
<dbReference type="InterPro" id="IPR016633">
    <property type="entry name" value="EarP"/>
</dbReference>
<name>A0ABV1M6V2_9NEIS</name>
<comment type="function">
    <text evidence="3">Protein-arginine rhamnosyltransferase that catalyzes the transfer of a single rhamnose to elongation factor P (EF-P) on 'Lys-32', a modification required for EF-P-dependent rescue of polyproline stalled ribosomes.</text>
</comment>
<gene>
    <name evidence="8" type="primary">earP</name>
    <name evidence="8" type="ORF">ABNW52_14325</name>
</gene>
<keyword evidence="1" id="KW-0328">Glycosyltransferase</keyword>
<dbReference type="NCBIfam" id="TIGR03837">
    <property type="entry name" value="efp_Arg_rhamno"/>
    <property type="match status" value="1"/>
</dbReference>
<evidence type="ECO:0000313" key="9">
    <source>
        <dbReference type="Proteomes" id="UP001433638"/>
    </source>
</evidence>
<dbReference type="RefSeq" id="WP_349589130.1">
    <property type="nucleotide sequence ID" value="NZ_JBEFLD010000007.1"/>
</dbReference>
<dbReference type="PIRSF" id="PIRSF015557">
    <property type="entry name" value="UCP015557"/>
    <property type="match status" value="1"/>
</dbReference>
<evidence type="ECO:0000256" key="4">
    <source>
        <dbReference type="ARBA" id="ARBA00024346"/>
    </source>
</evidence>
<dbReference type="Proteomes" id="UP001433638">
    <property type="component" value="Unassembled WGS sequence"/>
</dbReference>
<keyword evidence="8" id="KW-0251">Elongation factor</keyword>
<comment type="caution">
    <text evidence="8">The sequence shown here is derived from an EMBL/GenBank/DDBJ whole genome shotgun (WGS) entry which is preliminary data.</text>
</comment>
<keyword evidence="9" id="KW-1185">Reference proteome</keyword>
<evidence type="ECO:0000256" key="5">
    <source>
        <dbReference type="ARBA" id="ARBA00024416"/>
    </source>
</evidence>
<protein>
    <recommendedName>
        <fullName evidence="5">Protein-arginine rhamnosyltransferase</fullName>
    </recommendedName>
    <alternativeName>
        <fullName evidence="6">EF-P arginine rhamnosyltransferase</fullName>
    </alternativeName>
</protein>
<dbReference type="EMBL" id="JBEFLD010000007">
    <property type="protein sequence ID" value="MEQ6291791.1"/>
    <property type="molecule type" value="Genomic_DNA"/>
</dbReference>
<organism evidence="8 9">
    <name type="scientific">Vogesella oryzagri</name>
    <dbReference type="NCBI Taxonomy" id="3160864"/>
    <lineage>
        <taxon>Bacteria</taxon>
        <taxon>Pseudomonadati</taxon>
        <taxon>Pseudomonadota</taxon>
        <taxon>Betaproteobacteria</taxon>
        <taxon>Neisseriales</taxon>
        <taxon>Chromobacteriaceae</taxon>
        <taxon>Vogesella</taxon>
    </lineage>
</organism>
<evidence type="ECO:0000256" key="3">
    <source>
        <dbReference type="ARBA" id="ARBA00024303"/>
    </source>
</evidence>
<evidence type="ECO:0000256" key="2">
    <source>
        <dbReference type="ARBA" id="ARBA00022679"/>
    </source>
</evidence>
<keyword evidence="2" id="KW-0808">Transferase</keyword>
<proteinExistence type="inferred from homology"/>
<accession>A0ABV1M6V2</accession>
<evidence type="ECO:0000256" key="6">
    <source>
        <dbReference type="ARBA" id="ARBA00030025"/>
    </source>
</evidence>
<keyword evidence="8" id="KW-0648">Protein biosynthesis</keyword>
<evidence type="ECO:0000256" key="1">
    <source>
        <dbReference type="ARBA" id="ARBA00022676"/>
    </source>
</evidence>
<sequence length="383" mass="42387">MPRLRWDIFCTVIDNFGDIGVTWRLARQLAAEHAADITLWVDDLASFARIAPALDPTLATQMLGDIHIRRWDKPFTSDFTPADVVIEAFACELPASYQQAMAARARKPVWLNLEYLSAEDWVAGCHGMASPHPRLALTKYFFFPGFGANTGGLLCEGCLLAARDAWQADRAAQDAYWQARGVPPCPAGGLRISLFAYDTPAAAQWSATLAAGTPPVQLLVPHGRVLSDVLAGIGISQPGHAGDVYQHGALSIYVLPMSDQDGYDRLLWSCDVNIVRGEDSFVRAQWAGRPFAWHIYRQDEDAHMEKLQAFLQHYLADVAAPTADAIRSFNLGWNRDHLPAEAWPQLLAALPAWQAHATRWPQQQLAHGDLATNLVQFTKKQLQ</sequence>
<evidence type="ECO:0000256" key="7">
    <source>
        <dbReference type="ARBA" id="ARBA00048472"/>
    </source>
</evidence>
<dbReference type="GO" id="GO:0003746">
    <property type="term" value="F:translation elongation factor activity"/>
    <property type="evidence" value="ECO:0007669"/>
    <property type="project" value="UniProtKB-KW"/>
</dbReference>
<dbReference type="Pfam" id="PF10093">
    <property type="entry name" value="EarP"/>
    <property type="match status" value="1"/>
</dbReference>
<comment type="similarity">
    <text evidence="4">Belongs to the glycosyltransferase 104 family.</text>
</comment>
<evidence type="ECO:0000313" key="8">
    <source>
        <dbReference type="EMBL" id="MEQ6291791.1"/>
    </source>
</evidence>
<comment type="catalytic activity">
    <reaction evidence="7">
        <text>dTDP-beta-L-rhamnose + L-arginyl-[protein] = N(omega)-(alpha-L-rhamnosyl)-L-arginyl-[protein] + dTDP + H(+)</text>
        <dbReference type="Rhea" id="RHEA:66692"/>
        <dbReference type="Rhea" id="RHEA-COMP:10532"/>
        <dbReference type="Rhea" id="RHEA-COMP:17096"/>
        <dbReference type="ChEBI" id="CHEBI:15378"/>
        <dbReference type="ChEBI" id="CHEBI:29965"/>
        <dbReference type="ChEBI" id="CHEBI:57510"/>
        <dbReference type="ChEBI" id="CHEBI:58369"/>
        <dbReference type="ChEBI" id="CHEBI:167445"/>
    </reaction>
    <physiologicalReaction direction="left-to-right" evidence="7">
        <dbReference type="Rhea" id="RHEA:66693"/>
    </physiologicalReaction>
</comment>